<dbReference type="EMBL" id="JARBHB010000015">
    <property type="protein sequence ID" value="KAJ8867230.1"/>
    <property type="molecule type" value="Genomic_DNA"/>
</dbReference>
<feature type="region of interest" description="Disordered" evidence="1">
    <location>
        <begin position="71"/>
        <end position="106"/>
    </location>
</feature>
<evidence type="ECO:0000256" key="1">
    <source>
        <dbReference type="SAM" id="MobiDB-lite"/>
    </source>
</evidence>
<gene>
    <name evidence="2" type="ORF">PR048_031029</name>
</gene>
<evidence type="ECO:0000313" key="3">
    <source>
        <dbReference type="Proteomes" id="UP001159363"/>
    </source>
</evidence>
<evidence type="ECO:0000313" key="2">
    <source>
        <dbReference type="EMBL" id="KAJ8867230.1"/>
    </source>
</evidence>
<comment type="caution">
    <text evidence="2">The sequence shown here is derived from an EMBL/GenBank/DDBJ whole genome shotgun (WGS) entry which is preliminary data.</text>
</comment>
<proteinExistence type="predicted"/>
<feature type="compositionally biased region" description="Basic and acidic residues" evidence="1">
    <location>
        <begin position="234"/>
        <end position="257"/>
    </location>
</feature>
<feature type="region of interest" description="Disordered" evidence="1">
    <location>
        <begin position="1"/>
        <end position="48"/>
    </location>
</feature>
<reference evidence="2 3" key="1">
    <citation type="submission" date="2023-02" db="EMBL/GenBank/DDBJ databases">
        <title>LHISI_Scaffold_Assembly.</title>
        <authorList>
            <person name="Stuart O.P."/>
            <person name="Cleave R."/>
            <person name="Magrath M.J.L."/>
            <person name="Mikheyev A.S."/>
        </authorList>
    </citation>
    <scope>NUCLEOTIDE SEQUENCE [LARGE SCALE GENOMIC DNA]</scope>
    <source>
        <strain evidence="2">Daus_M_001</strain>
        <tissue evidence="2">Leg muscle</tissue>
    </source>
</reference>
<sequence>MWVIEVGMGQHRNEGTGETGDPLENPSTNGIVRHDSHMRKSGVTQPGIEPGSSWWEAVLFSSSCVGIGEAQHSPGVISDNHAKPKSGRPARASNPGPPKRESSELPLRHLAQVSAESLIEARYRRQDCTPVQRFARRGDERIDALVSVALSSPTLSGFGSENSFNQAATLSAHDLSLWKTSAVESPRSSSKSALSLTMTRHCRGEGSQPRAPAVPGGVNTISKVKGRSSVGWDTADKAKTTGSKRGTERDRQHEREKQDIVLEGNGAMQANRRTRRGWGREGDFNLEIKSAWKEEGCCKKNLFKHGIKRVFWGDESCRTMPLVGGFSRGSLVSSTPSFRRCSMLTSITLIGSQDIAVKSRPNLFTHSLTPATFIKIRFKNKNAMCAVIIDHLKLLHRLARMSERISSVRSARQCRPRLQVKGPQFDDKFGSNFSLANHAELKRFFVNRKRAPNGGQIVQYILRNVTTQSTVAEWLACSPLTKAIRVQPPAGTLRIFACGNRAGRCRWSASFLGDLPFPAALSFRRCSVLTSIILIGSQDLDENLNQEEINETFNMAGEADNLQRGAVEGGCVREGVVGA</sequence>
<protein>
    <submittedName>
        <fullName evidence="2">Uncharacterized protein</fullName>
    </submittedName>
</protein>
<dbReference type="Proteomes" id="UP001159363">
    <property type="component" value="Chromosome 14"/>
</dbReference>
<name>A0ABQ9G433_9NEOP</name>
<accession>A0ABQ9G433</accession>
<keyword evidence="3" id="KW-1185">Reference proteome</keyword>
<feature type="region of interest" description="Disordered" evidence="1">
    <location>
        <begin position="189"/>
        <end position="257"/>
    </location>
</feature>
<organism evidence="2 3">
    <name type="scientific">Dryococelus australis</name>
    <dbReference type="NCBI Taxonomy" id="614101"/>
    <lineage>
        <taxon>Eukaryota</taxon>
        <taxon>Metazoa</taxon>
        <taxon>Ecdysozoa</taxon>
        <taxon>Arthropoda</taxon>
        <taxon>Hexapoda</taxon>
        <taxon>Insecta</taxon>
        <taxon>Pterygota</taxon>
        <taxon>Neoptera</taxon>
        <taxon>Polyneoptera</taxon>
        <taxon>Phasmatodea</taxon>
        <taxon>Verophasmatodea</taxon>
        <taxon>Anareolatae</taxon>
        <taxon>Phasmatidae</taxon>
        <taxon>Eurycanthinae</taxon>
        <taxon>Dryococelus</taxon>
    </lineage>
</organism>